<proteinExistence type="predicted"/>
<evidence type="ECO:0000313" key="3">
    <source>
        <dbReference type="Proteomes" id="UP000190105"/>
    </source>
</evidence>
<accession>A0A1T4WXB3</accession>
<name>A0A1T4WXB3_9CLOT</name>
<dbReference type="Proteomes" id="UP000190105">
    <property type="component" value="Unassembled WGS sequence"/>
</dbReference>
<keyword evidence="1" id="KW-1133">Transmembrane helix</keyword>
<gene>
    <name evidence="2" type="ORF">SAMN05443428_104127</name>
</gene>
<keyword evidence="1" id="KW-0812">Transmembrane</keyword>
<sequence>MKNVNFIDGIVIEKRDFSYDSRKKTILLLISAVILLIMLYVPYIEYKNLQNKKEEIEKTYKTSLNDYNENMFNFYNDILNNLKNKKIYSYNFVYGIYKCTPKDLNINSVEYNKKSVLIEGETKDYSLIEYFINELENNFKNQSVRPLRIDWESIENTYKFYININLKR</sequence>
<organism evidence="2 3">
    <name type="scientific">Caloramator quimbayensis</name>
    <dbReference type="NCBI Taxonomy" id="1147123"/>
    <lineage>
        <taxon>Bacteria</taxon>
        <taxon>Bacillati</taxon>
        <taxon>Bacillota</taxon>
        <taxon>Clostridia</taxon>
        <taxon>Eubacteriales</taxon>
        <taxon>Clostridiaceae</taxon>
        <taxon>Caloramator</taxon>
    </lineage>
</organism>
<dbReference type="EMBL" id="FUYH01000004">
    <property type="protein sequence ID" value="SKA81859.1"/>
    <property type="molecule type" value="Genomic_DNA"/>
</dbReference>
<keyword evidence="1" id="KW-0472">Membrane</keyword>
<evidence type="ECO:0000256" key="1">
    <source>
        <dbReference type="SAM" id="Phobius"/>
    </source>
</evidence>
<dbReference type="RefSeq" id="WP_078695756.1">
    <property type="nucleotide sequence ID" value="NZ_FUYH01000004.1"/>
</dbReference>
<feature type="transmembrane region" description="Helical" evidence="1">
    <location>
        <begin position="25"/>
        <end position="43"/>
    </location>
</feature>
<dbReference type="AlphaFoldDB" id="A0A1T4WXB3"/>
<dbReference type="STRING" id="1147123.SAMN05443428_104127"/>
<keyword evidence="3" id="KW-1185">Reference proteome</keyword>
<protein>
    <submittedName>
        <fullName evidence="2">Uncharacterized protein</fullName>
    </submittedName>
</protein>
<reference evidence="3" key="1">
    <citation type="submission" date="2017-02" db="EMBL/GenBank/DDBJ databases">
        <authorList>
            <person name="Varghese N."/>
            <person name="Submissions S."/>
        </authorList>
    </citation>
    <scope>NUCLEOTIDE SEQUENCE [LARGE SCALE GENOMIC DNA]</scope>
    <source>
        <strain evidence="3">USBA 833</strain>
    </source>
</reference>
<evidence type="ECO:0000313" key="2">
    <source>
        <dbReference type="EMBL" id="SKA81859.1"/>
    </source>
</evidence>
<dbReference type="OrthoDB" id="9885502at2"/>